<comment type="similarity">
    <text evidence="1">Belongs to the sigma-70 factor family. ECF subfamily.</text>
</comment>
<dbReference type="GO" id="GO:0003677">
    <property type="term" value="F:DNA binding"/>
    <property type="evidence" value="ECO:0007669"/>
    <property type="project" value="InterPro"/>
</dbReference>
<keyword evidence="3" id="KW-0731">Sigma factor</keyword>
<dbReference type="InterPro" id="IPR007627">
    <property type="entry name" value="RNA_pol_sigma70_r2"/>
</dbReference>
<dbReference type="Pfam" id="PF04542">
    <property type="entry name" value="Sigma70_r2"/>
    <property type="match status" value="1"/>
</dbReference>
<dbReference type="Gene3D" id="1.10.10.10">
    <property type="entry name" value="Winged helix-like DNA-binding domain superfamily/Winged helix DNA-binding domain"/>
    <property type="match status" value="1"/>
</dbReference>
<dbReference type="Proteomes" id="UP000001623">
    <property type="component" value="Chromosome"/>
</dbReference>
<dbReference type="KEGG" id="mop:Mesop_6562"/>
<dbReference type="Pfam" id="PF08281">
    <property type="entry name" value="Sigma70_r4_2"/>
    <property type="match status" value="1"/>
</dbReference>
<dbReference type="GO" id="GO:0006352">
    <property type="term" value="P:DNA-templated transcription initiation"/>
    <property type="evidence" value="ECO:0007669"/>
    <property type="project" value="InterPro"/>
</dbReference>
<reference evidence="7 8" key="1">
    <citation type="submission" date="2010-10" db="EMBL/GenBank/DDBJ databases">
        <title>Complete sequence of Mesorhizobium opportunistum WSM2075.</title>
        <authorList>
            <consortium name="US DOE Joint Genome Institute"/>
            <person name="Lucas S."/>
            <person name="Copeland A."/>
            <person name="Lapidus A."/>
            <person name="Cheng J.-F."/>
            <person name="Bruce D."/>
            <person name="Goodwin L."/>
            <person name="Pitluck S."/>
            <person name="Chertkov O."/>
            <person name="Misra M."/>
            <person name="Detter J.C."/>
            <person name="Han C."/>
            <person name="Tapia R."/>
            <person name="Land M."/>
            <person name="Hauser L."/>
            <person name="Kyrpides N."/>
            <person name="Ovchinnikova G."/>
            <person name="Mavrommatis K.M."/>
            <person name="Tiwari R.P."/>
            <person name="Howieson J.G."/>
            <person name="O'Hara G.W."/>
            <person name="Nandasena K.G."/>
            <person name="Woyke T."/>
        </authorList>
    </citation>
    <scope>NUCLEOTIDE SEQUENCE [LARGE SCALE GENOMIC DNA]</scope>
    <source>
        <strain evidence="8">LMG 24607 / HAMBI 3007 / WSM2075</strain>
    </source>
</reference>
<accession>F7Y7L1</accession>
<proteinExistence type="inferred from homology"/>
<dbReference type="CDD" id="cd06171">
    <property type="entry name" value="Sigma70_r4"/>
    <property type="match status" value="1"/>
</dbReference>
<organism evidence="7 8">
    <name type="scientific">Mesorhizobium opportunistum (strain LMG 24607 / HAMBI 3007 / WSM2075)</name>
    <dbReference type="NCBI Taxonomy" id="536019"/>
    <lineage>
        <taxon>Bacteria</taxon>
        <taxon>Pseudomonadati</taxon>
        <taxon>Pseudomonadota</taxon>
        <taxon>Alphaproteobacteria</taxon>
        <taxon>Hyphomicrobiales</taxon>
        <taxon>Phyllobacteriaceae</taxon>
        <taxon>Mesorhizobium</taxon>
    </lineage>
</organism>
<sequence>MISERHPSKVRFEQERSSSLRILPSHCYQLAVGVRTVLPNGHATPDCVPGEINVVDLIPALRAFARTFCRVPDDADDLVQETLTKGLANLDKFEPGTRLKSWLFTIMRNTHYTRVKAAAREAPGLLDCVSSRPISEASQEWSIQSKEVYQAIQKLPSHQREVLMLIGVLGVSYEETAEICNCAIGTIKSRLNRARACVLESLDESSSQALVERHEHVLEDHWDRAADRPR</sequence>
<feature type="domain" description="RNA polymerase sigma-70 region 2" evidence="5">
    <location>
        <begin position="58"/>
        <end position="120"/>
    </location>
</feature>
<feature type="domain" description="RNA polymerase sigma factor 70 region 4 type 2" evidence="6">
    <location>
        <begin position="146"/>
        <end position="197"/>
    </location>
</feature>
<dbReference type="SUPFAM" id="SSF88659">
    <property type="entry name" value="Sigma3 and sigma4 domains of RNA polymerase sigma factors"/>
    <property type="match status" value="1"/>
</dbReference>
<evidence type="ECO:0000256" key="1">
    <source>
        <dbReference type="ARBA" id="ARBA00010641"/>
    </source>
</evidence>
<dbReference type="AlphaFoldDB" id="F7Y7L1"/>
<dbReference type="NCBIfam" id="TIGR02937">
    <property type="entry name" value="sigma70-ECF"/>
    <property type="match status" value="1"/>
</dbReference>
<gene>
    <name evidence="7" type="ordered locus">Mesop_6562</name>
</gene>
<keyword evidence="4" id="KW-0804">Transcription</keyword>
<dbReference type="InterPro" id="IPR036388">
    <property type="entry name" value="WH-like_DNA-bd_sf"/>
</dbReference>
<evidence type="ECO:0000259" key="6">
    <source>
        <dbReference type="Pfam" id="PF08281"/>
    </source>
</evidence>
<dbReference type="eggNOG" id="COG1595">
    <property type="taxonomic scope" value="Bacteria"/>
</dbReference>
<protein>
    <submittedName>
        <fullName evidence="7">RNA polymerase, sigma-24 subunit, ECF subfamily</fullName>
    </submittedName>
</protein>
<dbReference type="InterPro" id="IPR013324">
    <property type="entry name" value="RNA_pol_sigma_r3/r4-like"/>
</dbReference>
<dbReference type="InterPro" id="IPR039425">
    <property type="entry name" value="RNA_pol_sigma-70-like"/>
</dbReference>
<dbReference type="SUPFAM" id="SSF88946">
    <property type="entry name" value="Sigma2 domain of RNA polymerase sigma factors"/>
    <property type="match status" value="1"/>
</dbReference>
<dbReference type="STRING" id="536019.Mesop_6562"/>
<dbReference type="HOGENOM" id="CLU_047691_1_4_5"/>
<keyword evidence="2" id="KW-0805">Transcription regulation</keyword>
<dbReference type="RefSeq" id="WP_013897199.1">
    <property type="nucleotide sequence ID" value="NC_015675.1"/>
</dbReference>
<name>F7Y7L1_MESOW</name>
<evidence type="ECO:0000313" key="7">
    <source>
        <dbReference type="EMBL" id="AEH90884.1"/>
    </source>
</evidence>
<evidence type="ECO:0000256" key="4">
    <source>
        <dbReference type="ARBA" id="ARBA00023163"/>
    </source>
</evidence>
<dbReference type="InterPro" id="IPR013249">
    <property type="entry name" value="RNA_pol_sigma70_r4_t2"/>
</dbReference>
<dbReference type="EMBL" id="CP002279">
    <property type="protein sequence ID" value="AEH90884.1"/>
    <property type="molecule type" value="Genomic_DNA"/>
</dbReference>
<evidence type="ECO:0000313" key="8">
    <source>
        <dbReference type="Proteomes" id="UP000001623"/>
    </source>
</evidence>
<evidence type="ECO:0000259" key="5">
    <source>
        <dbReference type="Pfam" id="PF04542"/>
    </source>
</evidence>
<dbReference type="InterPro" id="IPR014284">
    <property type="entry name" value="RNA_pol_sigma-70_dom"/>
</dbReference>
<dbReference type="Gene3D" id="1.10.1740.10">
    <property type="match status" value="1"/>
</dbReference>
<evidence type="ECO:0000256" key="2">
    <source>
        <dbReference type="ARBA" id="ARBA00023015"/>
    </source>
</evidence>
<dbReference type="GO" id="GO:0016987">
    <property type="term" value="F:sigma factor activity"/>
    <property type="evidence" value="ECO:0007669"/>
    <property type="project" value="UniProtKB-KW"/>
</dbReference>
<dbReference type="PANTHER" id="PTHR43133">
    <property type="entry name" value="RNA POLYMERASE ECF-TYPE SIGMA FACTO"/>
    <property type="match status" value="1"/>
</dbReference>
<dbReference type="InterPro" id="IPR013325">
    <property type="entry name" value="RNA_pol_sigma_r2"/>
</dbReference>
<dbReference type="PANTHER" id="PTHR43133:SF25">
    <property type="entry name" value="RNA POLYMERASE SIGMA FACTOR RFAY-RELATED"/>
    <property type="match status" value="1"/>
</dbReference>
<evidence type="ECO:0000256" key="3">
    <source>
        <dbReference type="ARBA" id="ARBA00023082"/>
    </source>
</evidence>